<comment type="caution">
    <text evidence="2">The sequence shown here is derived from an EMBL/GenBank/DDBJ whole genome shotgun (WGS) entry which is preliminary data.</text>
</comment>
<dbReference type="PANTHER" id="PTHR42648">
    <property type="entry name" value="TRANSPOSASE, PUTATIVE-RELATED"/>
    <property type="match status" value="1"/>
</dbReference>
<feature type="domain" description="Integrase catalytic" evidence="1">
    <location>
        <begin position="83"/>
        <end position="147"/>
    </location>
</feature>
<accession>A0ABD2ZP99</accession>
<reference evidence="2 3" key="1">
    <citation type="submission" date="2024-11" db="EMBL/GenBank/DDBJ databases">
        <title>A near-complete genome assembly of Cinchona calisaya.</title>
        <authorList>
            <person name="Lian D.C."/>
            <person name="Zhao X.W."/>
            <person name="Wei L."/>
        </authorList>
    </citation>
    <scope>NUCLEOTIDE SEQUENCE [LARGE SCALE GENOMIC DNA]</scope>
    <source>
        <tissue evidence="2">Nenye</tissue>
    </source>
</reference>
<organism evidence="2 3">
    <name type="scientific">Cinchona calisaya</name>
    <dbReference type="NCBI Taxonomy" id="153742"/>
    <lineage>
        <taxon>Eukaryota</taxon>
        <taxon>Viridiplantae</taxon>
        <taxon>Streptophyta</taxon>
        <taxon>Embryophyta</taxon>
        <taxon>Tracheophyta</taxon>
        <taxon>Spermatophyta</taxon>
        <taxon>Magnoliopsida</taxon>
        <taxon>eudicotyledons</taxon>
        <taxon>Gunneridae</taxon>
        <taxon>Pentapetalae</taxon>
        <taxon>asterids</taxon>
        <taxon>lamiids</taxon>
        <taxon>Gentianales</taxon>
        <taxon>Rubiaceae</taxon>
        <taxon>Cinchonoideae</taxon>
        <taxon>Cinchoneae</taxon>
        <taxon>Cinchona</taxon>
    </lineage>
</organism>
<evidence type="ECO:0000313" key="3">
    <source>
        <dbReference type="Proteomes" id="UP001630127"/>
    </source>
</evidence>
<gene>
    <name evidence="2" type="ORF">ACH5RR_017692</name>
</gene>
<dbReference type="InterPro" id="IPR012337">
    <property type="entry name" value="RNaseH-like_sf"/>
</dbReference>
<dbReference type="Gene3D" id="3.30.420.10">
    <property type="entry name" value="Ribonuclease H-like superfamily/Ribonuclease H"/>
    <property type="match status" value="1"/>
</dbReference>
<dbReference type="PROSITE" id="PS50994">
    <property type="entry name" value="INTEGRASE"/>
    <property type="match status" value="1"/>
</dbReference>
<dbReference type="AlphaFoldDB" id="A0ABD2ZP99"/>
<dbReference type="InterPro" id="IPR001584">
    <property type="entry name" value="Integrase_cat-core"/>
</dbReference>
<dbReference type="Proteomes" id="UP001630127">
    <property type="component" value="Unassembled WGS sequence"/>
</dbReference>
<protein>
    <recommendedName>
        <fullName evidence="1">Integrase catalytic domain-containing protein</fullName>
    </recommendedName>
</protein>
<dbReference type="SUPFAM" id="SSF53098">
    <property type="entry name" value="Ribonuclease H-like"/>
    <property type="match status" value="1"/>
</dbReference>
<dbReference type="InterPro" id="IPR039537">
    <property type="entry name" value="Retrotran_Ty1/copia-like"/>
</dbReference>
<name>A0ABD2ZP99_9GENT</name>
<sequence>MKKSEMVKDLPDFEVISTDCHVCQYRKQSRLPFPTATWRATKKLQLIHTDVGSLQRTPSLKEVGSTFWKYKAKVENESGCKIQILRSDNGKEYNSHQFNSFCEEAGIEHQLTAPYTPEKNGVSERRNRFIMEMARCMLHEKNLPKEF</sequence>
<keyword evidence="3" id="KW-1185">Reference proteome</keyword>
<dbReference type="PANTHER" id="PTHR42648:SF18">
    <property type="entry name" value="RETROTRANSPOSON, UNCLASSIFIED-LIKE PROTEIN"/>
    <property type="match status" value="1"/>
</dbReference>
<dbReference type="Pfam" id="PF00665">
    <property type="entry name" value="rve"/>
    <property type="match status" value="1"/>
</dbReference>
<proteinExistence type="predicted"/>
<dbReference type="EMBL" id="JBJUIK010000008">
    <property type="protein sequence ID" value="KAL3519543.1"/>
    <property type="molecule type" value="Genomic_DNA"/>
</dbReference>
<evidence type="ECO:0000313" key="2">
    <source>
        <dbReference type="EMBL" id="KAL3519543.1"/>
    </source>
</evidence>
<dbReference type="InterPro" id="IPR036397">
    <property type="entry name" value="RNaseH_sf"/>
</dbReference>
<evidence type="ECO:0000259" key="1">
    <source>
        <dbReference type="PROSITE" id="PS50994"/>
    </source>
</evidence>